<evidence type="ECO:0000313" key="5">
    <source>
        <dbReference type="Ensembl" id="ENSPTXP00000009746.1"/>
    </source>
</evidence>
<accession>A0A670YMG0</accession>
<dbReference type="PANTHER" id="PTHR11289">
    <property type="entry name" value="BREAST CANCER TYPE 2 SUSCEPTIBILITY PROTEIN BRCA2"/>
    <property type="match status" value="1"/>
</dbReference>
<dbReference type="GeneTree" id="ENSGT00990000211825"/>
<evidence type="ECO:0000256" key="2">
    <source>
        <dbReference type="ARBA" id="ARBA00022763"/>
    </source>
</evidence>
<dbReference type="Pfam" id="PF00634">
    <property type="entry name" value="BRCA2"/>
    <property type="match status" value="3"/>
</dbReference>
<dbReference type="InterPro" id="IPR002093">
    <property type="entry name" value="BRCA2_repeat"/>
</dbReference>
<reference evidence="5" key="2">
    <citation type="submission" date="2025-09" db="UniProtKB">
        <authorList>
            <consortium name="Ensembl"/>
        </authorList>
    </citation>
    <scope>IDENTIFICATION</scope>
</reference>
<dbReference type="GO" id="GO:0006355">
    <property type="term" value="P:regulation of DNA-templated transcription"/>
    <property type="evidence" value="ECO:0007669"/>
    <property type="project" value="TreeGrafter"/>
</dbReference>
<keyword evidence="6" id="KW-1185">Reference proteome</keyword>
<sequence>PPYDVKKTEDSLHKAMDQNIFKTPKGKLSINNSSVSTPMIFKDQNKNVKTFTSPIEKSLKMLSLSVRKLIAQVNPSATQQGKLPFLPNSCPSSSSKACKCEYINRYHFSEKVTVFRAPKVQAQKCISESLGVEADPDMSWTSSLATPPTLSPTVIIDNEDLENFLNESFDKNPFPVELHGYQKPSNVPMDEDNHGGTNDFSLNIASSRVFLKKINTVENKKALFYEKNHGELEGGHEMIKASNGRKCERKLKSSKCNWNTNVPTIQNAVNGKENMPSSLLCPWSQLDLSGLEITQLEKRFMKSISSSSTLQVKKTSPCSPSSIEKKCSSPKILKSYMLNTPCLIQDSKMNSPEKLSVSKNSHLLTNFSENNYFLKSRTLTESSEIQSIHSDLSRKDKSSPGHLDNISNQTSSDGRQNTKSSLKNISSLSSLKRRPKKFIYALNNSLVQREEGTTQRDGSLTCFVPVCTNLETGISELSEILIKNEGTIFIFLSSKSKTMVLEKEMDTKLSPLLSLKGVPGDKQRELGCLCHRKIQKFKGFKTASDKQIVLSADKIRKGKLLFKDIEDQLLEDFQNEEKGAISIQNKQENTEHFSVGQNELNLHVSDSVVNSTHSDDTKIEKHNLTASQIAEITELSNILEETDSQFEFTQFRKPKTMMYNNTNKTRCFDKKKLNSKNWKDMGFVDDPGDNHSSFKHIDTGEHNTDRQSNEKVILLKSNRKEKCFVPIISDPLQSDLENHNSGKNKDEITRRGTELVRNMNGMGEILNSYKIKTDGSNKCNSWHMPMKEIDIDWSQKAKKGNAKCIIQDTTKDTTIAFVKADVGNKLKDVDCQKDSVVQITSTTEVNLKIIQKYSVRVSENELSSTKNQNALPIHHFVNCGKTCCNNNCPETLSDLTCLVEVAKTEKNNIWNDAGAKESFISEQEEKVSNPEKQYILQSIHTVTDGSIFSEKSKRLNLLTGSDIQEEINSMSYCKRKTNVRHDEIIPSVKESTEFNQTEIFLGCNHKNVSENGEKQTSGFHTASGKQITFTDRSLLKARHLLSEEQLFFGNMNNIGNHIKPSVEDSVEKNFKFGGGAEKCREIGYSKNNFEDSLGVLSNKVKQGFRNGLIFKGLTLNINASECFNGGENISILKETCKNQDWMTSKCDLHLLDTSTLQKYPTNEERTSISKQLKVTPAAFSFKTASGKTVKVSPQALKNAQLFLHKNYSNLDSHSETNKCNMLGSSLDAFDSKNCITSGYLNVEKMPMGYLDVSQFPMTKKLCRTAQTLPCARPMLVDTHSESNCETTDESFEMDKCFKTWVSIKGNCISDFSTDKCMLFSTASGKPVQLSKESLNKARQLFSEIEPNLSGHQNFVSDDNFSCNGIHSVKNMNASESDVNAETNVNISGKTCKNENWMTPNCSLHFLDISTLEKSSTNGEKDTSSKQLKASPVTFNFRTASGKTVNVSQEALKNAQHFLHKNLSNLESHSEVNSDDAFGSSSVAFGSRDCIGSSYLSVEKISTEYSDLSRFPITKKFCENTQALSCVVPKSMETLPELNCKTSDDFIEMQICSDTRISNKKDCKSDFSTDNCGFFSTASGKPVQLSKESRKKASLLFSEIESDLSGYQNFDPDCNYDNTMNSVRKKELPRENKLHISQRGKNPNMEEYSGIPSDFNTACGKPVQISQKALQNSMGLLKEFDDSNFFVDGSLNQTHNSSIKTPITKIKQEHEANSSSKPKEKCKTRENLNEKETSKSLLNIEIPMYIISTEKSKQLAKFKRSFSCSKEVTQPLKITRPCQSRINTKHATEGNPDCFCPASSQTPDNYSDVEASESAKAFIEDDNFTNSEVQRNIQKSILTANNSPLRTRSGKRHLKKENTFGKYFFAFFNLKIHLSTEDCTLTIVQIDVLHNY</sequence>
<evidence type="ECO:0008006" key="7">
    <source>
        <dbReference type="Google" id="ProtNLM"/>
    </source>
</evidence>
<keyword evidence="1" id="KW-0677">Repeat</keyword>
<organism evidence="5 6">
    <name type="scientific">Pseudonaja textilis</name>
    <name type="common">Eastern brown snake</name>
    <dbReference type="NCBI Taxonomy" id="8673"/>
    <lineage>
        <taxon>Eukaryota</taxon>
        <taxon>Metazoa</taxon>
        <taxon>Chordata</taxon>
        <taxon>Craniata</taxon>
        <taxon>Vertebrata</taxon>
        <taxon>Euteleostomi</taxon>
        <taxon>Lepidosauria</taxon>
        <taxon>Squamata</taxon>
        <taxon>Bifurcata</taxon>
        <taxon>Unidentata</taxon>
        <taxon>Episquamata</taxon>
        <taxon>Toxicofera</taxon>
        <taxon>Serpentes</taxon>
        <taxon>Colubroidea</taxon>
        <taxon>Elapidae</taxon>
        <taxon>Hydrophiinae</taxon>
        <taxon>Pseudonaja</taxon>
    </lineage>
</organism>
<name>A0A670YMG0_PSETE</name>
<evidence type="ECO:0000256" key="3">
    <source>
        <dbReference type="ARBA" id="ARBA00023204"/>
    </source>
</evidence>
<feature type="compositionally biased region" description="Polar residues" evidence="4">
    <location>
        <begin position="405"/>
        <end position="418"/>
    </location>
</feature>
<evidence type="ECO:0000313" key="6">
    <source>
        <dbReference type="Proteomes" id="UP000472273"/>
    </source>
</evidence>
<dbReference type="Proteomes" id="UP000472273">
    <property type="component" value="Unplaced"/>
</dbReference>
<reference evidence="5" key="1">
    <citation type="submission" date="2025-08" db="UniProtKB">
        <authorList>
            <consortium name="Ensembl"/>
        </authorList>
    </citation>
    <scope>IDENTIFICATION</scope>
</reference>
<dbReference type="InterPro" id="IPR015525">
    <property type="entry name" value="BRCA2"/>
</dbReference>
<feature type="region of interest" description="Disordered" evidence="4">
    <location>
        <begin position="1696"/>
        <end position="1729"/>
    </location>
</feature>
<keyword evidence="3" id="KW-0234">DNA repair</keyword>
<feature type="region of interest" description="Disordered" evidence="4">
    <location>
        <begin position="389"/>
        <end position="426"/>
    </location>
</feature>
<proteinExistence type="predicted"/>
<dbReference type="Ensembl" id="ENSPTXT00000010082.1">
    <property type="protein sequence ID" value="ENSPTXP00000009746.1"/>
    <property type="gene ID" value="ENSPTXG00000006966.1"/>
</dbReference>
<dbReference type="PROSITE" id="PS50138">
    <property type="entry name" value="BRCA2_REPEAT"/>
    <property type="match status" value="7"/>
</dbReference>
<dbReference type="OMA" id="ISGKTCK"/>
<feature type="compositionally biased region" description="Basic and acidic residues" evidence="4">
    <location>
        <begin position="1705"/>
        <end position="1729"/>
    </location>
</feature>
<evidence type="ECO:0000256" key="1">
    <source>
        <dbReference type="ARBA" id="ARBA00022737"/>
    </source>
</evidence>
<protein>
    <recommendedName>
        <fullName evidence="7">Tower domain-containing protein</fullName>
    </recommendedName>
</protein>
<evidence type="ECO:0000256" key="4">
    <source>
        <dbReference type="SAM" id="MobiDB-lite"/>
    </source>
</evidence>
<dbReference type="GO" id="GO:0000724">
    <property type="term" value="P:double-strand break repair via homologous recombination"/>
    <property type="evidence" value="ECO:0007669"/>
    <property type="project" value="InterPro"/>
</dbReference>
<dbReference type="PANTHER" id="PTHR11289:SF0">
    <property type="entry name" value="BREAST CANCER TYPE 2 SUSCEPTIBILITY PROTEIN"/>
    <property type="match status" value="1"/>
</dbReference>
<keyword evidence="2" id="KW-0227">DNA damage</keyword>